<evidence type="ECO:0008006" key="4">
    <source>
        <dbReference type="Google" id="ProtNLM"/>
    </source>
</evidence>
<dbReference type="RefSeq" id="WP_174880793.1">
    <property type="nucleotide sequence ID" value="NZ_CADEPK010000250.1"/>
</dbReference>
<protein>
    <recommendedName>
        <fullName evidence="4">Spore coat protein</fullName>
    </recommendedName>
</protein>
<gene>
    <name evidence="2" type="ORF">J2S02_000490</name>
</gene>
<evidence type="ECO:0000313" key="3">
    <source>
        <dbReference type="Proteomes" id="UP001232245"/>
    </source>
</evidence>
<name>A0ABT9YW01_9BACI</name>
<dbReference type="Proteomes" id="UP001232245">
    <property type="component" value="Unassembled WGS sequence"/>
</dbReference>
<feature type="region of interest" description="Disordered" evidence="1">
    <location>
        <begin position="1"/>
        <end position="25"/>
    </location>
</feature>
<dbReference type="EMBL" id="JAUSTZ010000001">
    <property type="protein sequence ID" value="MDQ0224168.1"/>
    <property type="molecule type" value="Genomic_DNA"/>
</dbReference>
<accession>A0ABT9YW01</accession>
<reference evidence="2 3" key="1">
    <citation type="submission" date="2023-07" db="EMBL/GenBank/DDBJ databases">
        <title>Genomic Encyclopedia of Type Strains, Phase IV (KMG-IV): sequencing the most valuable type-strain genomes for metagenomic binning, comparative biology and taxonomic classification.</title>
        <authorList>
            <person name="Goeker M."/>
        </authorList>
    </citation>
    <scope>NUCLEOTIDE SEQUENCE [LARGE SCALE GENOMIC DNA]</scope>
    <source>
        <strain evidence="2 3">DSM 17723</strain>
    </source>
</reference>
<evidence type="ECO:0000313" key="2">
    <source>
        <dbReference type="EMBL" id="MDQ0224168.1"/>
    </source>
</evidence>
<sequence length="97" mass="11731">MEFEESVKKEEQIEEKEQHIEQKEQDQKVDRFTELMFGRRPNMERKEHEIKPENTVGDDVNYFTIMEQIGDIMNSIDKLKPVLKEFSPIIDYIKKKI</sequence>
<organism evidence="2 3">
    <name type="scientific">Metabacillus niabensis</name>
    <dbReference type="NCBI Taxonomy" id="324854"/>
    <lineage>
        <taxon>Bacteria</taxon>
        <taxon>Bacillati</taxon>
        <taxon>Bacillota</taxon>
        <taxon>Bacilli</taxon>
        <taxon>Bacillales</taxon>
        <taxon>Bacillaceae</taxon>
        <taxon>Metabacillus</taxon>
    </lineage>
</organism>
<comment type="caution">
    <text evidence="2">The sequence shown here is derived from an EMBL/GenBank/DDBJ whole genome shotgun (WGS) entry which is preliminary data.</text>
</comment>
<keyword evidence="3" id="KW-1185">Reference proteome</keyword>
<evidence type="ECO:0000256" key="1">
    <source>
        <dbReference type="SAM" id="MobiDB-lite"/>
    </source>
</evidence>
<proteinExistence type="predicted"/>